<sequence length="136" mass="14869">MLRLAGPPYTDWLILVATLSSALGVGTGSCDGLPPQPRLKIWPAPRIIEMRDEVPQFQLPLVGAQRTICKDAEYTSLLMETFIGGDEGMPLPTITCDDAFPSEGTFPGSYEVLCRNVTCLIRFQDRAGLVYAYGTL</sequence>
<feature type="non-terminal residue" evidence="2">
    <location>
        <position position="1"/>
    </location>
</feature>
<reference evidence="2 3" key="1">
    <citation type="submission" date="2020-04" db="EMBL/GenBank/DDBJ databases">
        <title>Perkinsus olseni comparative genomics.</title>
        <authorList>
            <person name="Bogema D.R."/>
        </authorList>
    </citation>
    <scope>NUCLEOTIDE SEQUENCE [LARGE SCALE GENOMIC DNA]</scope>
    <source>
        <strain evidence="2">ATCC PRA-205</strain>
    </source>
</reference>
<feature type="chain" id="PRO_5029780859" evidence="1">
    <location>
        <begin position="25"/>
        <end position="136"/>
    </location>
</feature>
<feature type="signal peptide" evidence="1">
    <location>
        <begin position="1"/>
        <end position="24"/>
    </location>
</feature>
<dbReference type="AlphaFoldDB" id="A0A7J6QLH8"/>
<evidence type="ECO:0000256" key="1">
    <source>
        <dbReference type="SAM" id="SignalP"/>
    </source>
</evidence>
<accession>A0A7J6QLH8</accession>
<dbReference type="PROSITE" id="PS51257">
    <property type="entry name" value="PROKAR_LIPOPROTEIN"/>
    <property type="match status" value="1"/>
</dbReference>
<proteinExistence type="predicted"/>
<dbReference type="EMBL" id="JABANM010028798">
    <property type="protein sequence ID" value="KAF4709117.1"/>
    <property type="molecule type" value="Genomic_DNA"/>
</dbReference>
<protein>
    <submittedName>
        <fullName evidence="2">Uncharacterized protein</fullName>
    </submittedName>
</protein>
<keyword evidence="1" id="KW-0732">Signal</keyword>
<evidence type="ECO:0000313" key="3">
    <source>
        <dbReference type="Proteomes" id="UP000574390"/>
    </source>
</evidence>
<name>A0A7J6QLH8_PEROL</name>
<gene>
    <name evidence="2" type="ORF">FOZ62_001637</name>
</gene>
<comment type="caution">
    <text evidence="2">The sequence shown here is derived from an EMBL/GenBank/DDBJ whole genome shotgun (WGS) entry which is preliminary data.</text>
</comment>
<dbReference type="Proteomes" id="UP000574390">
    <property type="component" value="Unassembled WGS sequence"/>
</dbReference>
<evidence type="ECO:0000313" key="2">
    <source>
        <dbReference type="EMBL" id="KAF4709117.1"/>
    </source>
</evidence>
<organism evidence="2 3">
    <name type="scientific">Perkinsus olseni</name>
    <name type="common">Perkinsus atlanticus</name>
    <dbReference type="NCBI Taxonomy" id="32597"/>
    <lineage>
        <taxon>Eukaryota</taxon>
        <taxon>Sar</taxon>
        <taxon>Alveolata</taxon>
        <taxon>Perkinsozoa</taxon>
        <taxon>Perkinsea</taxon>
        <taxon>Perkinsida</taxon>
        <taxon>Perkinsidae</taxon>
        <taxon>Perkinsus</taxon>
    </lineage>
</organism>